<dbReference type="Pfam" id="PF07992">
    <property type="entry name" value="Pyr_redox_2"/>
    <property type="match status" value="1"/>
</dbReference>
<keyword evidence="3" id="KW-1185">Reference proteome</keyword>
<dbReference type="InterPro" id="IPR023753">
    <property type="entry name" value="FAD/NAD-binding_dom"/>
</dbReference>
<proteinExistence type="predicted"/>
<gene>
    <name evidence="2" type="ORF">HEB94_000457</name>
</gene>
<comment type="caution">
    <text evidence="2">The sequence shown here is derived from an EMBL/GenBank/DDBJ whole genome shotgun (WGS) entry which is preliminary data.</text>
</comment>
<dbReference type="AlphaFoldDB" id="A0A927MN62"/>
<dbReference type="InterPro" id="IPR036188">
    <property type="entry name" value="FAD/NAD-bd_sf"/>
</dbReference>
<feature type="domain" description="FAD/NAD(P)-binding" evidence="1">
    <location>
        <begin position="4"/>
        <end position="41"/>
    </location>
</feature>
<protein>
    <submittedName>
        <fullName evidence="2">Flavin-dependent dehydrogenase</fullName>
    </submittedName>
</protein>
<evidence type="ECO:0000313" key="3">
    <source>
        <dbReference type="Proteomes" id="UP000638648"/>
    </source>
</evidence>
<dbReference type="Gene3D" id="3.50.50.60">
    <property type="entry name" value="FAD/NAD(P)-binding domain"/>
    <property type="match status" value="1"/>
</dbReference>
<evidence type="ECO:0000313" key="2">
    <source>
        <dbReference type="EMBL" id="MBE1603609.1"/>
    </source>
</evidence>
<accession>A0A927MN62</accession>
<sequence>MSRYDVVVIGGGAAGLSAALVLSRARRAVLVVEAGRAEVVGYGGEVVTGTVSEILADGPRGFWVLLDDGQRISTVSGSVRTTKSGQ</sequence>
<organism evidence="2 3">
    <name type="scientific">Actinopolymorpha pittospori</name>
    <dbReference type="NCBI Taxonomy" id="648752"/>
    <lineage>
        <taxon>Bacteria</taxon>
        <taxon>Bacillati</taxon>
        <taxon>Actinomycetota</taxon>
        <taxon>Actinomycetes</taxon>
        <taxon>Propionibacteriales</taxon>
        <taxon>Actinopolymorphaceae</taxon>
        <taxon>Actinopolymorpha</taxon>
    </lineage>
</organism>
<name>A0A927MN62_9ACTN</name>
<dbReference type="EMBL" id="JADBEM010000001">
    <property type="protein sequence ID" value="MBE1603609.1"/>
    <property type="molecule type" value="Genomic_DNA"/>
</dbReference>
<dbReference type="SUPFAM" id="SSF51971">
    <property type="entry name" value="Nucleotide-binding domain"/>
    <property type="match status" value="1"/>
</dbReference>
<evidence type="ECO:0000259" key="1">
    <source>
        <dbReference type="Pfam" id="PF07992"/>
    </source>
</evidence>
<dbReference type="Proteomes" id="UP000638648">
    <property type="component" value="Unassembled WGS sequence"/>
</dbReference>
<reference evidence="2" key="1">
    <citation type="submission" date="2020-10" db="EMBL/GenBank/DDBJ databases">
        <title>Sequencing the genomes of 1000 actinobacteria strains.</title>
        <authorList>
            <person name="Klenk H.-P."/>
        </authorList>
    </citation>
    <scope>NUCLEOTIDE SEQUENCE</scope>
    <source>
        <strain evidence="2">DSM 45354</strain>
    </source>
</reference>
<dbReference type="GO" id="GO:0016491">
    <property type="term" value="F:oxidoreductase activity"/>
    <property type="evidence" value="ECO:0007669"/>
    <property type="project" value="InterPro"/>
</dbReference>
<dbReference type="RefSeq" id="WP_192748380.1">
    <property type="nucleotide sequence ID" value="NZ_BAABJL010000148.1"/>
</dbReference>